<dbReference type="eggNOG" id="ENOG502QQ2N">
    <property type="taxonomic scope" value="Eukaryota"/>
</dbReference>
<dbReference type="InterPro" id="IPR002123">
    <property type="entry name" value="Plipid/glycerol_acylTrfase"/>
</dbReference>
<dbReference type="HOGENOM" id="CLU_007860_1_0_1"/>
<keyword evidence="2" id="KW-0812">Transmembrane</keyword>
<proteinExistence type="predicted"/>
<evidence type="ECO:0000256" key="2">
    <source>
        <dbReference type="SAM" id="Phobius"/>
    </source>
</evidence>
<dbReference type="SUPFAM" id="SSF69593">
    <property type="entry name" value="Glycerol-3-phosphate (1)-acyltransferase"/>
    <property type="match status" value="1"/>
</dbReference>
<name>C5DHV5_LACTC</name>
<evidence type="ECO:0000313" key="4">
    <source>
        <dbReference type="EMBL" id="CAR23366.1"/>
    </source>
</evidence>
<feature type="domain" description="Phospholipid/glycerol acyltransferase" evidence="3">
    <location>
        <begin position="74"/>
        <end position="284"/>
    </location>
</feature>
<dbReference type="GeneID" id="8291960"/>
<feature type="transmembrane region" description="Helical" evidence="2">
    <location>
        <begin position="484"/>
        <end position="506"/>
    </location>
</feature>
<dbReference type="InterPro" id="IPR052744">
    <property type="entry name" value="GPAT/DAPAT"/>
</dbReference>
<dbReference type="PANTHER" id="PTHR31605">
    <property type="entry name" value="GLYCEROL-3-PHOSPHATE O-ACYLTRANSFERASE 1"/>
    <property type="match status" value="1"/>
</dbReference>
<accession>C5DHV5</accession>
<dbReference type="OMA" id="IMALGCM"/>
<feature type="transmembrane region" description="Helical" evidence="2">
    <location>
        <begin position="515"/>
        <end position="535"/>
    </location>
</feature>
<dbReference type="GO" id="GO:0016287">
    <property type="term" value="F:glycerone-phosphate O-acyltransferase activity"/>
    <property type="evidence" value="ECO:0007669"/>
    <property type="project" value="TreeGrafter"/>
</dbReference>
<organism evidence="4 5">
    <name type="scientific">Lachancea thermotolerans (strain ATCC 56472 / CBS 6340 / NRRL Y-8284)</name>
    <name type="common">Yeast</name>
    <name type="synonym">Kluyveromyces thermotolerans</name>
    <dbReference type="NCBI Taxonomy" id="559295"/>
    <lineage>
        <taxon>Eukaryota</taxon>
        <taxon>Fungi</taxon>
        <taxon>Dikarya</taxon>
        <taxon>Ascomycota</taxon>
        <taxon>Saccharomycotina</taxon>
        <taxon>Saccharomycetes</taxon>
        <taxon>Saccharomycetales</taxon>
        <taxon>Saccharomycetaceae</taxon>
        <taxon>Lachancea</taxon>
    </lineage>
</organism>
<dbReference type="FunCoup" id="C5DHV5">
    <property type="interactions" value="128"/>
</dbReference>
<dbReference type="PANTHER" id="PTHR31605:SF0">
    <property type="entry name" value="GLYCEROL-3-PHOSPHATE O-ACYLTRANSFERASE 1"/>
    <property type="match status" value="1"/>
</dbReference>
<keyword evidence="5" id="KW-1185">Reference proteome</keyword>
<dbReference type="AlphaFoldDB" id="C5DHV5"/>
<keyword evidence="2" id="KW-0472">Membrane</keyword>
<dbReference type="KEGG" id="lth:KLTH0E07458g"/>
<feature type="region of interest" description="Disordered" evidence="1">
    <location>
        <begin position="620"/>
        <end position="648"/>
    </location>
</feature>
<sequence>MSEGLASQELESVSKTADSRANQEKDAYAYEEAPAYRKFVYDVFLWLLSNIFDCFFREIRSRGRYKIPTQGPVIFVAAPHANQFIDPVILMGQVKKAVNKRISFLVAEKSLTRKAVGTFARCAMSIGVGRAQDNLRPAPGKIRVSEENPRKIIGQGTKFTNGFTPQGLIGLPKSLGNATIESIESDTVLYLRKEFKQNKPEVRQLLVKGTSFKYAPKVDQKKVYERVFEHLAHDQCVGIFPEGGSHDRTDLLPLKAGVAIMALGCMSKNPDVNVKIVPCGMNYFHPHKFRSRAVVEFGNPIEISPELVQKYQQSETNRDAVRELLDTISDGLKAVTVTCPDYETLMVVQAARRLYAGQLSAKLPLSLVIEMNRRLVKGYQTYREDPRIQELKEYVLKYNANLRHFNIPDHQVESAKINFAKNFGLLIFRSLRLLFSLILALPGIIMFSPIFIIAKIISQNKARQALAASTVKIKANDVIATWKILIGMGLAPLLYSVWSGLLTYYFRHSITRNKFVSFAGIYVLCSIVTYSALIIGDNGMDVFKSLRPLYLSVTTPGILKDLQKERRGLEQKITEIINTLGPELYPGFDGTSLSDKYRYGLTSYDEEEEDRKTSELKRRRLLRKRKESGKQKARRSPESEAESDALSMLNSDNSLSNIPIFSNVDRRSGSVSSMTSLSSGFEIVEDMTKPDELSGKIAHAVREKRE</sequence>
<keyword evidence="2" id="KW-1133">Transmembrane helix</keyword>
<dbReference type="Proteomes" id="UP000002036">
    <property type="component" value="Chromosome E"/>
</dbReference>
<dbReference type="GO" id="GO:0008654">
    <property type="term" value="P:phospholipid biosynthetic process"/>
    <property type="evidence" value="ECO:0007669"/>
    <property type="project" value="TreeGrafter"/>
</dbReference>
<feature type="compositionally biased region" description="Basic residues" evidence="1">
    <location>
        <begin position="620"/>
        <end position="634"/>
    </location>
</feature>
<reference evidence="4 5" key="1">
    <citation type="journal article" date="2009" name="Genome Res.">
        <title>Comparative genomics of protoploid Saccharomycetaceae.</title>
        <authorList>
            <consortium name="The Genolevures Consortium"/>
            <person name="Souciet J.-L."/>
            <person name="Dujon B."/>
            <person name="Gaillardin C."/>
            <person name="Johnston M."/>
            <person name="Baret P.V."/>
            <person name="Cliften P."/>
            <person name="Sherman D.J."/>
            <person name="Weissenbach J."/>
            <person name="Westhof E."/>
            <person name="Wincker P."/>
            <person name="Jubin C."/>
            <person name="Poulain J."/>
            <person name="Barbe V."/>
            <person name="Segurens B."/>
            <person name="Artiguenave F."/>
            <person name="Anthouard V."/>
            <person name="Vacherie B."/>
            <person name="Val M.-E."/>
            <person name="Fulton R.S."/>
            <person name="Minx P."/>
            <person name="Wilson R."/>
            <person name="Durrens P."/>
            <person name="Jean G."/>
            <person name="Marck C."/>
            <person name="Martin T."/>
            <person name="Nikolski M."/>
            <person name="Rolland T."/>
            <person name="Seret M.-L."/>
            <person name="Casaregola S."/>
            <person name="Despons L."/>
            <person name="Fairhead C."/>
            <person name="Fischer G."/>
            <person name="Lafontaine I."/>
            <person name="Leh V."/>
            <person name="Lemaire M."/>
            <person name="de Montigny J."/>
            <person name="Neuveglise C."/>
            <person name="Thierry A."/>
            <person name="Blanc-Lenfle I."/>
            <person name="Bleykasten C."/>
            <person name="Diffels J."/>
            <person name="Fritsch E."/>
            <person name="Frangeul L."/>
            <person name="Goeffon A."/>
            <person name="Jauniaux N."/>
            <person name="Kachouri-Lafond R."/>
            <person name="Payen C."/>
            <person name="Potier S."/>
            <person name="Pribylova L."/>
            <person name="Ozanne C."/>
            <person name="Richard G.-F."/>
            <person name="Sacerdot C."/>
            <person name="Straub M.-L."/>
            <person name="Talla E."/>
        </authorList>
    </citation>
    <scope>NUCLEOTIDE SEQUENCE [LARGE SCALE GENOMIC DNA]</scope>
    <source>
        <strain evidence="5">ATCC 56472 / CBS 6340 / NRRL Y-8284</strain>
    </source>
</reference>
<dbReference type="OrthoDB" id="2427554at2759"/>
<dbReference type="EMBL" id="CU928169">
    <property type="protein sequence ID" value="CAR23366.1"/>
    <property type="molecule type" value="Genomic_DNA"/>
</dbReference>
<dbReference type="InParanoid" id="C5DHV5"/>
<dbReference type="GO" id="GO:0004366">
    <property type="term" value="F:glycerol-3-phosphate O-acyltransferase activity"/>
    <property type="evidence" value="ECO:0007669"/>
    <property type="project" value="TreeGrafter"/>
</dbReference>
<protein>
    <submittedName>
        <fullName evidence="4">KLTH0E07458p</fullName>
    </submittedName>
</protein>
<dbReference type="SMART" id="SM00563">
    <property type="entry name" value="PlsC"/>
    <property type="match status" value="1"/>
</dbReference>
<evidence type="ECO:0000259" key="3">
    <source>
        <dbReference type="SMART" id="SM00563"/>
    </source>
</evidence>
<feature type="transmembrane region" description="Helical" evidence="2">
    <location>
        <begin position="433"/>
        <end position="457"/>
    </location>
</feature>
<evidence type="ECO:0000313" key="5">
    <source>
        <dbReference type="Proteomes" id="UP000002036"/>
    </source>
</evidence>
<dbReference type="Pfam" id="PF01553">
    <property type="entry name" value="Acyltransferase"/>
    <property type="match status" value="1"/>
</dbReference>
<dbReference type="RefSeq" id="XP_002553803.1">
    <property type="nucleotide sequence ID" value="XM_002553757.1"/>
</dbReference>
<gene>
    <name evidence="4" type="ordered locus">KLTH0E07458g</name>
</gene>
<dbReference type="STRING" id="559295.C5DHV5"/>
<evidence type="ECO:0000256" key="1">
    <source>
        <dbReference type="SAM" id="MobiDB-lite"/>
    </source>
</evidence>